<dbReference type="AlphaFoldDB" id="A0A8J9SHF9"/>
<accession>A0A8J9SHF9</accession>
<sequence length="254" mass="28255">MFHKKSSVSNDRGTIQYKLEEEGKLSTGAAFQRYAAFEVTSMETPDATPRPLSVLEWAHEVLLSESCLHDLIETISSSPYKALFWETKGVTVKAAAETYFEMVLVDAPQLAKFVKGKPNPEAFASHFGTDSKCRHSTVGCVFENLGKDATLIAPKPVVSKTTESVNTDTSKHKPTDDADFSHLAVFCRNAPQEIAINVWRLAIETFSKSLVSKKSSSDEPVWFSTSGMGIAWLHFRVDSSPKYYSYQPFIEPNK</sequence>
<dbReference type="InterPro" id="IPR054220">
    <property type="entry name" value="DUF6940"/>
</dbReference>
<name>A0A8J9SHF9_PHATR</name>
<organism evidence="1">
    <name type="scientific">Phaeodactylum tricornutum</name>
    <name type="common">Diatom</name>
    <dbReference type="NCBI Taxonomy" id="2850"/>
    <lineage>
        <taxon>Eukaryota</taxon>
        <taxon>Sar</taxon>
        <taxon>Stramenopiles</taxon>
        <taxon>Ochrophyta</taxon>
        <taxon>Bacillariophyta</taxon>
        <taxon>Bacillariophyceae</taxon>
        <taxon>Bacillariophycidae</taxon>
        <taxon>Naviculales</taxon>
        <taxon>Phaeodactylaceae</taxon>
        <taxon>Phaeodactylum</taxon>
    </lineage>
</organism>
<proteinExistence type="predicted"/>
<gene>
    <name evidence="1" type="ORF">PTTT1_LOCUS11306</name>
</gene>
<dbReference type="Proteomes" id="UP000836788">
    <property type="component" value="Chromosome 12"/>
</dbReference>
<dbReference type="EMBL" id="OU594953">
    <property type="protein sequence ID" value="CAG9279819.1"/>
    <property type="molecule type" value="Genomic_DNA"/>
</dbReference>
<reference evidence="1" key="1">
    <citation type="submission" date="2022-02" db="EMBL/GenBank/DDBJ databases">
        <authorList>
            <person name="Giguere J D."/>
        </authorList>
    </citation>
    <scope>NUCLEOTIDE SEQUENCE</scope>
    <source>
        <strain evidence="1">CCAP 1055/1</strain>
    </source>
</reference>
<evidence type="ECO:0000313" key="1">
    <source>
        <dbReference type="EMBL" id="CAG9279819.1"/>
    </source>
</evidence>
<protein>
    <submittedName>
        <fullName evidence="1">Uncharacterized protein</fullName>
    </submittedName>
</protein>
<dbReference type="Pfam" id="PF22086">
    <property type="entry name" value="DUF6940"/>
    <property type="match status" value="1"/>
</dbReference>